<feature type="transmembrane region" description="Helical" evidence="1">
    <location>
        <begin position="21"/>
        <end position="43"/>
    </location>
</feature>
<keyword evidence="3" id="KW-1185">Reference proteome</keyword>
<comment type="caution">
    <text evidence="2">The sequence shown here is derived from an EMBL/GenBank/DDBJ whole genome shotgun (WGS) entry which is preliminary data.</text>
</comment>
<keyword evidence="1" id="KW-0812">Transmembrane</keyword>
<reference evidence="2" key="1">
    <citation type="journal article" date="2020" name="Stud. Mycol.">
        <title>101 Dothideomycetes genomes: a test case for predicting lifestyles and emergence of pathogens.</title>
        <authorList>
            <person name="Haridas S."/>
            <person name="Albert R."/>
            <person name="Binder M."/>
            <person name="Bloem J."/>
            <person name="Labutti K."/>
            <person name="Salamov A."/>
            <person name="Andreopoulos B."/>
            <person name="Baker S."/>
            <person name="Barry K."/>
            <person name="Bills G."/>
            <person name="Bluhm B."/>
            <person name="Cannon C."/>
            <person name="Castanera R."/>
            <person name="Culley D."/>
            <person name="Daum C."/>
            <person name="Ezra D."/>
            <person name="Gonzalez J."/>
            <person name="Henrissat B."/>
            <person name="Kuo A."/>
            <person name="Liang C."/>
            <person name="Lipzen A."/>
            <person name="Lutzoni F."/>
            <person name="Magnuson J."/>
            <person name="Mondo S."/>
            <person name="Nolan M."/>
            <person name="Ohm R."/>
            <person name="Pangilinan J."/>
            <person name="Park H.-J."/>
            <person name="Ramirez L."/>
            <person name="Alfaro M."/>
            <person name="Sun H."/>
            <person name="Tritt A."/>
            <person name="Yoshinaga Y."/>
            <person name="Zwiers L.-H."/>
            <person name="Turgeon B."/>
            <person name="Goodwin S."/>
            <person name="Spatafora J."/>
            <person name="Crous P."/>
            <person name="Grigoriev I."/>
        </authorList>
    </citation>
    <scope>NUCLEOTIDE SEQUENCE</scope>
    <source>
        <strain evidence="2">CBS 116435</strain>
    </source>
</reference>
<dbReference type="Proteomes" id="UP000799441">
    <property type="component" value="Unassembled WGS sequence"/>
</dbReference>
<keyword evidence="1" id="KW-1133">Transmembrane helix</keyword>
<dbReference type="EMBL" id="MU003774">
    <property type="protein sequence ID" value="KAF2723964.1"/>
    <property type="molecule type" value="Genomic_DNA"/>
</dbReference>
<feature type="transmembrane region" description="Helical" evidence="1">
    <location>
        <begin position="63"/>
        <end position="83"/>
    </location>
</feature>
<accession>A0A9P4QFM9</accession>
<proteinExistence type="predicted"/>
<keyword evidence="1" id="KW-0472">Membrane</keyword>
<dbReference type="AlphaFoldDB" id="A0A9P4QFM9"/>
<protein>
    <submittedName>
        <fullName evidence="2">Uncharacterized protein</fullName>
    </submittedName>
</protein>
<evidence type="ECO:0000256" key="1">
    <source>
        <dbReference type="SAM" id="Phobius"/>
    </source>
</evidence>
<evidence type="ECO:0000313" key="2">
    <source>
        <dbReference type="EMBL" id="KAF2723964.1"/>
    </source>
</evidence>
<name>A0A9P4QFM9_9PEZI</name>
<gene>
    <name evidence="2" type="ORF">K431DRAFT_10938</name>
</gene>
<evidence type="ECO:0000313" key="3">
    <source>
        <dbReference type="Proteomes" id="UP000799441"/>
    </source>
</evidence>
<organism evidence="2 3">
    <name type="scientific">Polychaeton citri CBS 116435</name>
    <dbReference type="NCBI Taxonomy" id="1314669"/>
    <lineage>
        <taxon>Eukaryota</taxon>
        <taxon>Fungi</taxon>
        <taxon>Dikarya</taxon>
        <taxon>Ascomycota</taxon>
        <taxon>Pezizomycotina</taxon>
        <taxon>Dothideomycetes</taxon>
        <taxon>Dothideomycetidae</taxon>
        <taxon>Capnodiales</taxon>
        <taxon>Capnodiaceae</taxon>
        <taxon>Polychaeton</taxon>
    </lineage>
</organism>
<sequence>MGERPELIYIHLYFQISLDPRALFPAIADLLALTCQIAAGHVIPAAGDIASFHPGAHCFALRLLAFFFSFFFFFFLSFLYRFFLSRMER</sequence>